<dbReference type="Proteomes" id="UP000324222">
    <property type="component" value="Unassembled WGS sequence"/>
</dbReference>
<dbReference type="EMBL" id="VSRR010003928">
    <property type="protein sequence ID" value="MPC37932.1"/>
    <property type="molecule type" value="Genomic_DNA"/>
</dbReference>
<sequence length="171" mass="18399">MHYEVVADVVQGSAVHPLVALPGEYRSQAECFVQGGGRTQVAGERYALQRSIARCRLIISRAVLIAAAWRLLIRGAVAGPCRAPHLHPASLPLSPRPSPPRSVPPHRRHLLFSLPAPCPDLASGHCAPHTCTHAPPRPAPPRPAPPHPTSPRSLLCCCLRLFSGQLRSLFA</sequence>
<dbReference type="AlphaFoldDB" id="A0A5B7EUH8"/>
<name>A0A5B7EUH8_PORTR</name>
<evidence type="ECO:0000313" key="2">
    <source>
        <dbReference type="Proteomes" id="UP000324222"/>
    </source>
</evidence>
<gene>
    <name evidence="1" type="ORF">E2C01_031427</name>
</gene>
<evidence type="ECO:0000313" key="1">
    <source>
        <dbReference type="EMBL" id="MPC37932.1"/>
    </source>
</evidence>
<proteinExistence type="predicted"/>
<organism evidence="1 2">
    <name type="scientific">Portunus trituberculatus</name>
    <name type="common">Swimming crab</name>
    <name type="synonym">Neptunus trituberculatus</name>
    <dbReference type="NCBI Taxonomy" id="210409"/>
    <lineage>
        <taxon>Eukaryota</taxon>
        <taxon>Metazoa</taxon>
        <taxon>Ecdysozoa</taxon>
        <taxon>Arthropoda</taxon>
        <taxon>Crustacea</taxon>
        <taxon>Multicrustacea</taxon>
        <taxon>Malacostraca</taxon>
        <taxon>Eumalacostraca</taxon>
        <taxon>Eucarida</taxon>
        <taxon>Decapoda</taxon>
        <taxon>Pleocyemata</taxon>
        <taxon>Brachyura</taxon>
        <taxon>Eubrachyura</taxon>
        <taxon>Portunoidea</taxon>
        <taxon>Portunidae</taxon>
        <taxon>Portuninae</taxon>
        <taxon>Portunus</taxon>
    </lineage>
</organism>
<reference evidence="1 2" key="1">
    <citation type="submission" date="2019-05" db="EMBL/GenBank/DDBJ databases">
        <title>Another draft genome of Portunus trituberculatus and its Hox gene families provides insights of decapod evolution.</title>
        <authorList>
            <person name="Jeong J.-H."/>
            <person name="Song I."/>
            <person name="Kim S."/>
            <person name="Choi T."/>
            <person name="Kim D."/>
            <person name="Ryu S."/>
            <person name="Kim W."/>
        </authorList>
    </citation>
    <scope>NUCLEOTIDE SEQUENCE [LARGE SCALE GENOMIC DNA]</scope>
    <source>
        <tissue evidence="1">Muscle</tissue>
    </source>
</reference>
<comment type="caution">
    <text evidence="1">The sequence shown here is derived from an EMBL/GenBank/DDBJ whole genome shotgun (WGS) entry which is preliminary data.</text>
</comment>
<keyword evidence="2" id="KW-1185">Reference proteome</keyword>
<protein>
    <submittedName>
        <fullName evidence="1">Uncharacterized protein</fullName>
    </submittedName>
</protein>
<accession>A0A5B7EUH8</accession>